<evidence type="ECO:0000313" key="1">
    <source>
        <dbReference type="EMBL" id="KZP07830.1"/>
    </source>
</evidence>
<accession>A0A165WR60</accession>
<dbReference type="EMBL" id="KV417739">
    <property type="protein sequence ID" value="KZP07830.1"/>
    <property type="molecule type" value="Genomic_DNA"/>
</dbReference>
<keyword evidence="2" id="KW-1185">Reference proteome</keyword>
<name>A0A165WR60_9AGAM</name>
<protein>
    <submittedName>
        <fullName evidence="1">Uncharacterized protein</fullName>
    </submittedName>
</protein>
<dbReference type="Proteomes" id="UP000076532">
    <property type="component" value="Unassembled WGS sequence"/>
</dbReference>
<evidence type="ECO:0000313" key="2">
    <source>
        <dbReference type="Proteomes" id="UP000076532"/>
    </source>
</evidence>
<organism evidence="1 2">
    <name type="scientific">Athelia psychrophila</name>
    <dbReference type="NCBI Taxonomy" id="1759441"/>
    <lineage>
        <taxon>Eukaryota</taxon>
        <taxon>Fungi</taxon>
        <taxon>Dikarya</taxon>
        <taxon>Basidiomycota</taxon>
        <taxon>Agaricomycotina</taxon>
        <taxon>Agaricomycetes</taxon>
        <taxon>Agaricomycetidae</taxon>
        <taxon>Atheliales</taxon>
        <taxon>Atheliaceae</taxon>
        <taxon>Athelia</taxon>
    </lineage>
</organism>
<gene>
    <name evidence="1" type="ORF">FIBSPDRAFT_939308</name>
</gene>
<reference evidence="1 2" key="1">
    <citation type="journal article" date="2016" name="Mol. Biol. Evol.">
        <title>Comparative Genomics of Early-Diverging Mushroom-Forming Fungi Provides Insights into the Origins of Lignocellulose Decay Capabilities.</title>
        <authorList>
            <person name="Nagy L.G."/>
            <person name="Riley R."/>
            <person name="Tritt A."/>
            <person name="Adam C."/>
            <person name="Daum C."/>
            <person name="Floudas D."/>
            <person name="Sun H."/>
            <person name="Yadav J.S."/>
            <person name="Pangilinan J."/>
            <person name="Larsson K.H."/>
            <person name="Matsuura K."/>
            <person name="Barry K."/>
            <person name="Labutti K."/>
            <person name="Kuo R."/>
            <person name="Ohm R.A."/>
            <person name="Bhattacharya S.S."/>
            <person name="Shirouzu T."/>
            <person name="Yoshinaga Y."/>
            <person name="Martin F.M."/>
            <person name="Grigoriev I.V."/>
            <person name="Hibbett D.S."/>
        </authorList>
    </citation>
    <scope>NUCLEOTIDE SEQUENCE [LARGE SCALE GENOMIC DNA]</scope>
    <source>
        <strain evidence="1 2">CBS 109695</strain>
    </source>
</reference>
<proteinExistence type="predicted"/>
<sequence length="249" mass="27498">MHMSGWLIKRPSRTFGFDDYASAALRISSKLLKYINQCPAGVADDDDRTVGSESPTHPIIAPVSRSTRVTAMKSLLVLPHPRMQWCLGEDGWEEQEEQNEGPGGWFGQIGEAGGDIRSQMNGLRDGITHVVLGVSKIIHTSPITCQGDVVADQQKLLPHQQKKKGIQSESIDLSLTEELTGRIFLIPTGGRLYVLDFVDKKKRRVFDTGFHVYTTGFLGAAHRDRLFTLGSEPGASQWLHVPIGIRPAQ</sequence>
<dbReference type="AlphaFoldDB" id="A0A165WR60"/>